<dbReference type="KEGG" id="gai:IMCC3135_21865"/>
<dbReference type="PANTHER" id="PTHR11078">
    <property type="entry name" value="N UTILIZATION SUBSTANCE PROTEIN B-RELATED"/>
    <property type="match status" value="1"/>
</dbReference>
<feature type="domain" description="NusB/RsmB/TIM44" evidence="8">
    <location>
        <begin position="75"/>
        <end position="197"/>
    </location>
</feature>
<feature type="compositionally biased region" description="Basic and acidic residues" evidence="7">
    <location>
        <begin position="50"/>
        <end position="61"/>
    </location>
</feature>
<dbReference type="GO" id="GO:0006353">
    <property type="term" value="P:DNA-templated transcription termination"/>
    <property type="evidence" value="ECO:0007669"/>
    <property type="project" value="UniProtKB-UniRule"/>
</dbReference>
<keyword evidence="10" id="KW-1185">Reference proteome</keyword>
<comment type="similarity">
    <text evidence="1 6">Belongs to the NusB family.</text>
</comment>
<dbReference type="NCBIfam" id="TIGR01951">
    <property type="entry name" value="nusB"/>
    <property type="match status" value="1"/>
</dbReference>
<evidence type="ECO:0000256" key="6">
    <source>
        <dbReference type="HAMAP-Rule" id="MF_00073"/>
    </source>
</evidence>
<feature type="compositionally biased region" description="Basic and acidic residues" evidence="7">
    <location>
        <begin position="23"/>
        <end position="41"/>
    </location>
</feature>
<sequence length="208" mass="23304">MKKIPQTDEVSSAPLDPVIPGTEEPRSLGDMLREAELEQEARATQSSEAHATEAETADKPKPAKKVSLSQSRRYAREKALQALYQWDVSGGQSSDVRTQFMEKQDMGRVDVEYFTRLFNGVSHNPELIDATLFDALDRPIAELDPIERGVLRVAAFELTECPDIPARVVINEGIEITKRYGADKGHRYVNGVLDKLALAVRPLEMRKR</sequence>
<evidence type="ECO:0000256" key="4">
    <source>
        <dbReference type="ARBA" id="ARBA00023015"/>
    </source>
</evidence>
<proteinExistence type="inferred from homology"/>
<dbReference type="CDD" id="cd00619">
    <property type="entry name" value="Terminator_NusB"/>
    <property type="match status" value="1"/>
</dbReference>
<evidence type="ECO:0000256" key="3">
    <source>
        <dbReference type="ARBA" id="ARBA00022884"/>
    </source>
</evidence>
<dbReference type="GO" id="GO:0003723">
    <property type="term" value="F:RNA binding"/>
    <property type="evidence" value="ECO:0007669"/>
    <property type="project" value="UniProtKB-UniRule"/>
</dbReference>
<protein>
    <recommendedName>
        <fullName evidence="6">Transcription antitermination protein NusB</fullName>
    </recommendedName>
    <alternativeName>
        <fullName evidence="6">Antitermination factor NusB</fullName>
    </alternativeName>
</protein>
<keyword evidence="4 6" id="KW-0805">Transcription regulation</keyword>
<evidence type="ECO:0000313" key="10">
    <source>
        <dbReference type="Proteomes" id="UP000250079"/>
    </source>
</evidence>
<dbReference type="RefSeq" id="WP_205737664.1">
    <property type="nucleotide sequence ID" value="NZ_CP018632.1"/>
</dbReference>
<organism evidence="9 10">
    <name type="scientific">Granulosicoccus antarcticus IMCC3135</name>
    <dbReference type="NCBI Taxonomy" id="1192854"/>
    <lineage>
        <taxon>Bacteria</taxon>
        <taxon>Pseudomonadati</taxon>
        <taxon>Pseudomonadota</taxon>
        <taxon>Gammaproteobacteria</taxon>
        <taxon>Chromatiales</taxon>
        <taxon>Granulosicoccaceae</taxon>
        <taxon>Granulosicoccus</taxon>
    </lineage>
</organism>
<dbReference type="PANTHER" id="PTHR11078:SF3">
    <property type="entry name" value="ANTITERMINATION NUSB DOMAIN-CONTAINING PROTEIN"/>
    <property type="match status" value="1"/>
</dbReference>
<evidence type="ECO:0000259" key="8">
    <source>
        <dbReference type="Pfam" id="PF01029"/>
    </source>
</evidence>
<dbReference type="InterPro" id="IPR035926">
    <property type="entry name" value="NusB-like_sf"/>
</dbReference>
<evidence type="ECO:0000256" key="7">
    <source>
        <dbReference type="SAM" id="MobiDB-lite"/>
    </source>
</evidence>
<accession>A0A2Z2NVA8</accession>
<reference evidence="9 10" key="1">
    <citation type="submission" date="2016-12" db="EMBL/GenBank/DDBJ databases">
        <authorList>
            <person name="Song W.-J."/>
            <person name="Kurnit D.M."/>
        </authorList>
    </citation>
    <scope>NUCLEOTIDE SEQUENCE [LARGE SCALE GENOMIC DNA]</scope>
    <source>
        <strain evidence="9 10">IMCC3135</strain>
    </source>
</reference>
<dbReference type="EMBL" id="CP018632">
    <property type="protein sequence ID" value="ASJ74445.1"/>
    <property type="molecule type" value="Genomic_DNA"/>
</dbReference>
<evidence type="ECO:0000313" key="9">
    <source>
        <dbReference type="EMBL" id="ASJ74445.1"/>
    </source>
</evidence>
<dbReference type="GO" id="GO:0031564">
    <property type="term" value="P:transcription antitermination"/>
    <property type="evidence" value="ECO:0007669"/>
    <property type="project" value="UniProtKB-KW"/>
</dbReference>
<dbReference type="InterPro" id="IPR011605">
    <property type="entry name" value="NusB_fam"/>
</dbReference>
<evidence type="ECO:0000256" key="1">
    <source>
        <dbReference type="ARBA" id="ARBA00005952"/>
    </source>
</evidence>
<dbReference type="Pfam" id="PF01029">
    <property type="entry name" value="NusB"/>
    <property type="match status" value="1"/>
</dbReference>
<comment type="function">
    <text evidence="6">Involved in transcription antitermination. Required for transcription of ribosomal RNA (rRNA) genes. Binds specifically to the boxA antiterminator sequence of the ribosomal RNA (rrn) operons.</text>
</comment>
<gene>
    <name evidence="6 9" type="primary">nusB</name>
    <name evidence="9" type="ORF">IMCC3135_21865</name>
</gene>
<keyword evidence="3 6" id="KW-0694">RNA-binding</keyword>
<dbReference type="SUPFAM" id="SSF48013">
    <property type="entry name" value="NusB-like"/>
    <property type="match status" value="1"/>
</dbReference>
<dbReference type="Gene3D" id="1.10.940.10">
    <property type="entry name" value="NusB-like"/>
    <property type="match status" value="1"/>
</dbReference>
<dbReference type="GO" id="GO:0005829">
    <property type="term" value="C:cytosol"/>
    <property type="evidence" value="ECO:0007669"/>
    <property type="project" value="TreeGrafter"/>
</dbReference>
<dbReference type="AlphaFoldDB" id="A0A2Z2NVA8"/>
<feature type="region of interest" description="Disordered" evidence="7">
    <location>
        <begin position="1"/>
        <end position="70"/>
    </location>
</feature>
<dbReference type="Proteomes" id="UP000250079">
    <property type="component" value="Chromosome"/>
</dbReference>
<evidence type="ECO:0000256" key="5">
    <source>
        <dbReference type="ARBA" id="ARBA00023163"/>
    </source>
</evidence>
<keyword evidence="2 6" id="KW-0889">Transcription antitermination</keyword>
<dbReference type="HAMAP" id="MF_00073">
    <property type="entry name" value="NusB"/>
    <property type="match status" value="1"/>
</dbReference>
<evidence type="ECO:0000256" key="2">
    <source>
        <dbReference type="ARBA" id="ARBA00022814"/>
    </source>
</evidence>
<dbReference type="InterPro" id="IPR006027">
    <property type="entry name" value="NusB_RsmB_TIM44"/>
</dbReference>
<keyword evidence="5 6" id="KW-0804">Transcription</keyword>
<name>A0A2Z2NVA8_9GAMM</name>